<keyword evidence="2" id="KW-1185">Reference proteome</keyword>
<dbReference type="EMBL" id="MCFD01000015">
    <property type="protein sequence ID" value="ORX66489.1"/>
    <property type="molecule type" value="Genomic_DNA"/>
</dbReference>
<comment type="caution">
    <text evidence="1">The sequence shown here is derived from an EMBL/GenBank/DDBJ whole genome shotgun (WGS) entry which is preliminary data.</text>
</comment>
<proteinExistence type="predicted"/>
<name>A0A1Y1VZ00_9FUNG</name>
<accession>A0A1Y1VZ00</accession>
<dbReference type="AlphaFoldDB" id="A0A1Y1VZ00"/>
<sequence>MFNGNSKTLRMLNIAVDRATLAVLEDILLYNSRHFASIDCLHLSSTNSADDISCNLVVDLAFRIGKNATILTYSGGGYTHFSHLMTPVSNMASTLRVLELPSMLCALEDAIMLIQELPFIQRLRFTCQPTDSLRGRDRTHDRCMGGCDYTSESDDDQGDDDETGEQTADYVDTYTMVLLSHVDPICADLDILDDLYKKYYPLSETLQVLGVDSRRPLDQLSACRMVVILSALCSSIQHLYFYEQLGRYGITQPGLIRFKSFNDLITSLQVPRSAA</sequence>
<reference evidence="1 2" key="1">
    <citation type="submission" date="2016-07" db="EMBL/GenBank/DDBJ databases">
        <title>Pervasive Adenine N6-methylation of Active Genes in Fungi.</title>
        <authorList>
            <consortium name="DOE Joint Genome Institute"/>
            <person name="Mondo S.J."/>
            <person name="Dannebaum R.O."/>
            <person name="Kuo R.C."/>
            <person name="Labutti K."/>
            <person name="Haridas S."/>
            <person name="Kuo A."/>
            <person name="Salamov A."/>
            <person name="Ahrendt S.R."/>
            <person name="Lipzen A."/>
            <person name="Sullivan W."/>
            <person name="Andreopoulos W.B."/>
            <person name="Clum A."/>
            <person name="Lindquist E."/>
            <person name="Daum C."/>
            <person name="Ramamoorthy G.K."/>
            <person name="Gryganskyi A."/>
            <person name="Culley D."/>
            <person name="Magnuson J.K."/>
            <person name="James T.Y."/>
            <person name="O'Malley M.A."/>
            <person name="Stajich J.E."/>
            <person name="Spatafora J.W."/>
            <person name="Visel A."/>
            <person name="Grigoriev I.V."/>
        </authorList>
    </citation>
    <scope>NUCLEOTIDE SEQUENCE [LARGE SCALE GENOMIC DNA]</scope>
    <source>
        <strain evidence="1 2">ATCC 12442</strain>
    </source>
</reference>
<protein>
    <submittedName>
        <fullName evidence="1">Uncharacterized protein</fullName>
    </submittedName>
</protein>
<organism evidence="1 2">
    <name type="scientific">Linderina pennispora</name>
    <dbReference type="NCBI Taxonomy" id="61395"/>
    <lineage>
        <taxon>Eukaryota</taxon>
        <taxon>Fungi</taxon>
        <taxon>Fungi incertae sedis</taxon>
        <taxon>Zoopagomycota</taxon>
        <taxon>Kickxellomycotina</taxon>
        <taxon>Kickxellomycetes</taxon>
        <taxon>Kickxellales</taxon>
        <taxon>Kickxellaceae</taxon>
        <taxon>Linderina</taxon>
    </lineage>
</organism>
<evidence type="ECO:0000313" key="2">
    <source>
        <dbReference type="Proteomes" id="UP000193922"/>
    </source>
</evidence>
<dbReference type="RefSeq" id="XP_040740477.1">
    <property type="nucleotide sequence ID" value="XM_040885756.1"/>
</dbReference>
<evidence type="ECO:0000313" key="1">
    <source>
        <dbReference type="EMBL" id="ORX66489.1"/>
    </source>
</evidence>
<dbReference type="GeneID" id="63802404"/>
<dbReference type="Proteomes" id="UP000193922">
    <property type="component" value="Unassembled WGS sequence"/>
</dbReference>
<gene>
    <name evidence="1" type="ORF">DL89DRAFT_260134</name>
</gene>